<dbReference type="Pfam" id="PF01476">
    <property type="entry name" value="LysM"/>
    <property type="match status" value="1"/>
</dbReference>
<dbReference type="Gene3D" id="3.40.190.10">
    <property type="entry name" value="Periplasmic binding protein-like II"/>
    <property type="match status" value="2"/>
</dbReference>
<evidence type="ECO:0000313" key="2">
    <source>
        <dbReference type="EMBL" id="VFU17691.1"/>
    </source>
</evidence>
<dbReference type="Pfam" id="PF12849">
    <property type="entry name" value="PBP_like_2"/>
    <property type="match status" value="1"/>
</dbReference>
<evidence type="ECO:0000259" key="1">
    <source>
        <dbReference type="PROSITE" id="PS51782"/>
    </source>
</evidence>
<name>A0A485MAJ4_9ZZZZ</name>
<dbReference type="SUPFAM" id="SSF53850">
    <property type="entry name" value="Periplasmic binding protein-like II"/>
    <property type="match status" value="1"/>
</dbReference>
<dbReference type="Gene3D" id="3.10.350.10">
    <property type="entry name" value="LysM domain"/>
    <property type="match status" value="1"/>
</dbReference>
<organism evidence="2">
    <name type="scientific">anaerobic digester metagenome</name>
    <dbReference type="NCBI Taxonomy" id="1263854"/>
    <lineage>
        <taxon>unclassified sequences</taxon>
        <taxon>metagenomes</taxon>
        <taxon>ecological metagenomes</taxon>
    </lineage>
</organism>
<dbReference type="EMBL" id="CAADRN010000303">
    <property type="protein sequence ID" value="VFU17691.1"/>
    <property type="molecule type" value="Genomic_DNA"/>
</dbReference>
<dbReference type="PANTHER" id="PTHR37945">
    <property type="entry name" value="EXTRACELLULAR TUNGSTATE BINDING PROTEIN"/>
    <property type="match status" value="1"/>
</dbReference>
<accession>A0A485MAJ4</accession>
<dbReference type="InterPro" id="IPR036779">
    <property type="entry name" value="LysM_dom_sf"/>
</dbReference>
<dbReference type="CDD" id="cd00118">
    <property type="entry name" value="LysM"/>
    <property type="match status" value="1"/>
</dbReference>
<reference evidence="2" key="1">
    <citation type="submission" date="2019-03" db="EMBL/GenBank/DDBJ databases">
        <authorList>
            <person name="Hao L."/>
        </authorList>
    </citation>
    <scope>NUCLEOTIDE SEQUENCE</scope>
</reference>
<protein>
    <submittedName>
        <fullName evidence="2">Tungstate-binding protein TupA</fullName>
    </submittedName>
</protein>
<dbReference type="InterPro" id="IPR018392">
    <property type="entry name" value="LysM"/>
</dbReference>
<dbReference type="SUPFAM" id="SSF54106">
    <property type="entry name" value="LysM domain"/>
    <property type="match status" value="1"/>
</dbReference>
<dbReference type="PANTHER" id="PTHR37945:SF1">
    <property type="entry name" value="EXTRACELLULAR TUNGSTATE BINDING PROTEIN"/>
    <property type="match status" value="1"/>
</dbReference>
<sequence length="320" mass="35040">MTNRRPRVPGSCPVGFTGRYTIVAGDTLFKIAQRYMINVATLVAANPHITNPDLIYPGDVICVPSAAEIPAGEKITLATTTSAVDTGLLEFLLPRFTAATGYQVEVRSVGSGEALALGEQGKADVLLTHAPEAEKELLNREIITNYQRVMHNDFVIVGPSSDPAKISGTKSATEAFRKIAGSKAPFYSRGDKSGTNQRELEIWSKARIKPSGSWYHKTGKGMAETLLDASAGRGYTLSDRGTYLAMRRNINLQILSEGDPMLLNIYHVMQVNPQKFPNINAEGGRKFVEFMISPETQRIICDFGVTLYGQPLFIPDRIRC</sequence>
<feature type="domain" description="LysM" evidence="1">
    <location>
        <begin position="18"/>
        <end position="63"/>
    </location>
</feature>
<dbReference type="SMART" id="SM00257">
    <property type="entry name" value="LysM"/>
    <property type="match status" value="1"/>
</dbReference>
<proteinExistence type="predicted"/>
<dbReference type="InterPro" id="IPR052738">
    <property type="entry name" value="ABC-Tungstate_binding"/>
</dbReference>
<dbReference type="PROSITE" id="PS51782">
    <property type="entry name" value="LYSM"/>
    <property type="match status" value="1"/>
</dbReference>
<dbReference type="AlphaFoldDB" id="A0A485MAJ4"/>
<dbReference type="InterPro" id="IPR024370">
    <property type="entry name" value="PBP_domain"/>
</dbReference>
<gene>
    <name evidence="2" type="primary">tupA</name>
    <name evidence="2" type="ORF">SCFA_3710003</name>
</gene>